<dbReference type="GO" id="GO:0001681">
    <property type="term" value="F:sialate O-acetylesterase activity"/>
    <property type="evidence" value="ECO:0007669"/>
    <property type="project" value="InterPro"/>
</dbReference>
<feature type="signal peptide" evidence="3">
    <location>
        <begin position="1"/>
        <end position="23"/>
    </location>
</feature>
<evidence type="ECO:0000256" key="3">
    <source>
        <dbReference type="SAM" id="SignalP"/>
    </source>
</evidence>
<dbReference type="PANTHER" id="PTHR22901">
    <property type="entry name" value="SIALATE O-ACETYLESTERASE"/>
    <property type="match status" value="1"/>
</dbReference>
<evidence type="ECO:0000259" key="4">
    <source>
        <dbReference type="Pfam" id="PF03629"/>
    </source>
</evidence>
<feature type="region of interest" description="Disordered" evidence="2">
    <location>
        <begin position="260"/>
        <end position="283"/>
    </location>
</feature>
<dbReference type="InterPro" id="IPR039329">
    <property type="entry name" value="SIAE"/>
</dbReference>
<dbReference type="InterPro" id="IPR005181">
    <property type="entry name" value="SASA"/>
</dbReference>
<dbReference type="PANTHER" id="PTHR22901:SF0">
    <property type="entry name" value="SIALATE O-ACETYLESTERASE"/>
    <property type="match status" value="1"/>
</dbReference>
<dbReference type="InterPro" id="IPR013783">
    <property type="entry name" value="Ig-like_fold"/>
</dbReference>
<reference evidence="6" key="1">
    <citation type="submission" date="2018-08" db="EMBL/GenBank/DDBJ databases">
        <authorList>
            <person name="Liu Z.-W."/>
            <person name="Du Z.-J."/>
        </authorList>
    </citation>
    <scope>NUCLEOTIDE SEQUENCE [LARGE SCALE GENOMIC DNA]</scope>
    <source>
        <strain evidence="6">H4X</strain>
    </source>
</reference>
<keyword evidence="3" id="KW-0732">Signal</keyword>
<dbReference type="SUPFAM" id="SSF52266">
    <property type="entry name" value="SGNH hydrolase"/>
    <property type="match status" value="1"/>
</dbReference>
<dbReference type="RefSeq" id="WP_115565439.1">
    <property type="nucleotide sequence ID" value="NZ_QRGR01000009.1"/>
</dbReference>
<feature type="domain" description="Sialate O-acetylesterase" evidence="4">
    <location>
        <begin position="109"/>
        <end position="220"/>
    </location>
</feature>
<dbReference type="Proteomes" id="UP000256708">
    <property type="component" value="Unassembled WGS sequence"/>
</dbReference>
<feature type="chain" id="PRO_5017725137" evidence="3">
    <location>
        <begin position="24"/>
        <end position="518"/>
    </location>
</feature>
<dbReference type="Gene3D" id="3.40.50.1110">
    <property type="entry name" value="SGNH hydrolase"/>
    <property type="match status" value="1"/>
</dbReference>
<name>A0A3D8LDE9_9BACT</name>
<organism evidence="5 6">
    <name type="scientific">Pontibacter diazotrophicus</name>
    <dbReference type="NCBI Taxonomy" id="1400979"/>
    <lineage>
        <taxon>Bacteria</taxon>
        <taxon>Pseudomonadati</taxon>
        <taxon>Bacteroidota</taxon>
        <taxon>Cytophagia</taxon>
        <taxon>Cytophagales</taxon>
        <taxon>Hymenobacteraceae</taxon>
        <taxon>Pontibacter</taxon>
    </lineage>
</organism>
<keyword evidence="1" id="KW-0378">Hydrolase</keyword>
<dbReference type="Gene3D" id="2.60.40.10">
    <property type="entry name" value="Immunoglobulins"/>
    <property type="match status" value="1"/>
</dbReference>
<dbReference type="AlphaFoldDB" id="A0A3D8LDE9"/>
<feature type="domain" description="Sialate O-acetylesterase" evidence="4">
    <location>
        <begin position="288"/>
        <end position="397"/>
    </location>
</feature>
<gene>
    <name evidence="5" type="ORF">DXT99_10225</name>
</gene>
<evidence type="ECO:0000256" key="2">
    <source>
        <dbReference type="SAM" id="MobiDB-lite"/>
    </source>
</evidence>
<evidence type="ECO:0000313" key="6">
    <source>
        <dbReference type="Proteomes" id="UP000256708"/>
    </source>
</evidence>
<evidence type="ECO:0000313" key="5">
    <source>
        <dbReference type="EMBL" id="RDV15420.1"/>
    </source>
</evidence>
<dbReference type="OrthoDB" id="9816001at2"/>
<comment type="caution">
    <text evidence="5">The sequence shown here is derived from an EMBL/GenBank/DDBJ whole genome shotgun (WGS) entry which is preliminary data.</text>
</comment>
<sequence>MSFRFRGCLGICLLLLFFSNRLAANIKLPALLSDNMVLQQNTGITLWGWADPGEAVEVTGSWNSRTVKATADATGNWQVKLNTPKAGGPYTIFFKGNNVIQLNNVLAGEVWICSGQSNMHFPVAPIDNSGWATGVVNYKEEIAKANYPQIRMFTVAREVADEPEQDVVGDWQVASSATVGDFSAVAYFFAREIYEKTGLPIGLINTSWGGTPAEGWTQKEVLESDADLIPILERYAVDVEKYPEAIEVYREELAQWKKESEKAKDRGEKPAAAPREPMGPKHHKSPYKLYNAMIAPLLPYTIKGAIWYQGESNADRAYQYRKLFPAMIANWRQGWENDFPFYFVQIAPHRSQRPEIREAQLLTMQAVPNTGMAVITDAGDSLDIHPQNKQVVGKRLALWALAKDYGQKNIVYSGPVYKSMQVAKDKIKLSFDHVAGGLVAKGGELTEFTIAGADQQFVPAQAKIEGDKVVVWSDQVKNPVAVRFAWERIPEPNLFNKAGLPATPFRTDTWPAETYGKN</sequence>
<protein>
    <submittedName>
        <fullName evidence="5">Sialate O-acetylesterase</fullName>
    </submittedName>
</protein>
<feature type="compositionally biased region" description="Basic and acidic residues" evidence="2">
    <location>
        <begin position="260"/>
        <end position="269"/>
    </location>
</feature>
<evidence type="ECO:0000256" key="1">
    <source>
        <dbReference type="ARBA" id="ARBA00022801"/>
    </source>
</evidence>
<dbReference type="GO" id="GO:0005975">
    <property type="term" value="P:carbohydrate metabolic process"/>
    <property type="evidence" value="ECO:0007669"/>
    <property type="project" value="TreeGrafter"/>
</dbReference>
<accession>A0A3D8LDE9</accession>
<dbReference type="EMBL" id="QRGR01000009">
    <property type="protein sequence ID" value="RDV15420.1"/>
    <property type="molecule type" value="Genomic_DNA"/>
</dbReference>
<keyword evidence="6" id="KW-1185">Reference proteome</keyword>
<dbReference type="Pfam" id="PF03629">
    <property type="entry name" value="SASA"/>
    <property type="match status" value="2"/>
</dbReference>
<proteinExistence type="predicted"/>
<dbReference type="InterPro" id="IPR036514">
    <property type="entry name" value="SGNH_hydro_sf"/>
</dbReference>